<evidence type="ECO:0000256" key="1">
    <source>
        <dbReference type="SAM" id="Phobius"/>
    </source>
</evidence>
<feature type="transmembrane region" description="Helical" evidence="1">
    <location>
        <begin position="77"/>
        <end position="98"/>
    </location>
</feature>
<keyword evidence="3" id="KW-1185">Reference proteome</keyword>
<sequence>MQKLGLIKYLLLLLSISLLIINPFLSAFAPTNHHVPVSVTRQHTHHFTPSYSHNNYWGLIANRQLTSPPHVHKVIDVAKFICVAGFLFFLLSINLVTVKVNVIRRTLITLHAPPLYLLTGTLLI</sequence>
<reference evidence="2 3" key="1">
    <citation type="submission" date="2016-11" db="EMBL/GenBank/DDBJ databases">
        <title>Whole Genome Sequencing of Mucilaginibacter polytrichastri RG4-7(T) isolated from the moss sample.</title>
        <authorList>
            <person name="Li Y."/>
        </authorList>
    </citation>
    <scope>NUCLEOTIDE SEQUENCE [LARGE SCALE GENOMIC DNA]</scope>
    <source>
        <strain evidence="2 3">RG4-7</strain>
    </source>
</reference>
<keyword evidence="1" id="KW-0812">Transmembrane</keyword>
<proteinExistence type="predicted"/>
<evidence type="ECO:0000313" key="3">
    <source>
        <dbReference type="Proteomes" id="UP000186720"/>
    </source>
</evidence>
<name>A0A1Q5ZUF8_9SPHI</name>
<dbReference type="AlphaFoldDB" id="A0A1Q5ZUF8"/>
<comment type="caution">
    <text evidence="2">The sequence shown here is derived from an EMBL/GenBank/DDBJ whole genome shotgun (WGS) entry which is preliminary data.</text>
</comment>
<dbReference type="STRING" id="1302689.RG47T_0858"/>
<dbReference type="RefSeq" id="WP_074488259.1">
    <property type="nucleotide sequence ID" value="NZ_FPAM01000001.1"/>
</dbReference>
<accession>A0A1Q5ZUF8</accession>
<organism evidence="2 3">
    <name type="scientific">Mucilaginibacter polytrichastri</name>
    <dbReference type="NCBI Taxonomy" id="1302689"/>
    <lineage>
        <taxon>Bacteria</taxon>
        <taxon>Pseudomonadati</taxon>
        <taxon>Bacteroidota</taxon>
        <taxon>Sphingobacteriia</taxon>
        <taxon>Sphingobacteriales</taxon>
        <taxon>Sphingobacteriaceae</taxon>
        <taxon>Mucilaginibacter</taxon>
    </lineage>
</organism>
<gene>
    <name evidence="2" type="ORF">RG47T_0858</name>
</gene>
<evidence type="ECO:0000313" key="2">
    <source>
        <dbReference type="EMBL" id="OKS85412.1"/>
    </source>
</evidence>
<keyword evidence="1" id="KW-0472">Membrane</keyword>
<keyword evidence="1" id="KW-1133">Transmembrane helix</keyword>
<dbReference type="Proteomes" id="UP000186720">
    <property type="component" value="Unassembled WGS sequence"/>
</dbReference>
<dbReference type="EMBL" id="MPPL01000001">
    <property type="protein sequence ID" value="OKS85412.1"/>
    <property type="molecule type" value="Genomic_DNA"/>
</dbReference>
<protein>
    <submittedName>
        <fullName evidence="2">Uncharacterized protein</fullName>
    </submittedName>
</protein>